<feature type="transmembrane region" description="Helical" evidence="1">
    <location>
        <begin position="55"/>
        <end position="79"/>
    </location>
</feature>
<evidence type="ECO:0000256" key="1">
    <source>
        <dbReference type="SAM" id="Phobius"/>
    </source>
</evidence>
<organism evidence="2 3">
    <name type="scientific">Marasmius crinis-equi</name>
    <dbReference type="NCBI Taxonomy" id="585013"/>
    <lineage>
        <taxon>Eukaryota</taxon>
        <taxon>Fungi</taxon>
        <taxon>Dikarya</taxon>
        <taxon>Basidiomycota</taxon>
        <taxon>Agaricomycotina</taxon>
        <taxon>Agaricomycetes</taxon>
        <taxon>Agaricomycetidae</taxon>
        <taxon>Agaricales</taxon>
        <taxon>Marasmiineae</taxon>
        <taxon>Marasmiaceae</taxon>
        <taxon>Marasmius</taxon>
    </lineage>
</organism>
<reference evidence="2 3" key="1">
    <citation type="submission" date="2024-02" db="EMBL/GenBank/DDBJ databases">
        <title>A draft genome for the cacao thread blight pathogen Marasmius crinis-equi.</title>
        <authorList>
            <person name="Cohen S.P."/>
            <person name="Baruah I.K."/>
            <person name="Amoako-Attah I."/>
            <person name="Bukari Y."/>
            <person name="Meinhardt L.W."/>
            <person name="Bailey B.A."/>
        </authorList>
    </citation>
    <scope>NUCLEOTIDE SEQUENCE [LARGE SCALE GENOMIC DNA]</scope>
    <source>
        <strain evidence="2 3">GH-76</strain>
    </source>
</reference>
<dbReference type="Proteomes" id="UP001465976">
    <property type="component" value="Unassembled WGS sequence"/>
</dbReference>
<gene>
    <name evidence="2" type="ORF">V5O48_006880</name>
</gene>
<dbReference type="EMBL" id="JBAHYK010000337">
    <property type="protein sequence ID" value="KAL0575089.1"/>
    <property type="molecule type" value="Genomic_DNA"/>
</dbReference>
<evidence type="ECO:0000313" key="3">
    <source>
        <dbReference type="Proteomes" id="UP001465976"/>
    </source>
</evidence>
<feature type="transmembrane region" description="Helical" evidence="1">
    <location>
        <begin position="12"/>
        <end position="35"/>
    </location>
</feature>
<keyword evidence="1" id="KW-0472">Membrane</keyword>
<name>A0ABR3FIG9_9AGAR</name>
<proteinExistence type="predicted"/>
<sequence>MGFSTEANNINNGAYVAAAAFNFTLTLMTAGRIWWVSYNARKEMGKQVNSKYTTIVAIIIESGFLYSASLLGLYITMLIKGTLPAPFDPDVIMAQLAGLAPTLLIVRATSNKSADSVYQSHKVFTITFASVPEMQGSQADRHGLYNAPAPTDKANC</sequence>
<keyword evidence="1" id="KW-0812">Transmembrane</keyword>
<evidence type="ECO:0000313" key="2">
    <source>
        <dbReference type="EMBL" id="KAL0575089.1"/>
    </source>
</evidence>
<feature type="transmembrane region" description="Helical" evidence="1">
    <location>
        <begin position="91"/>
        <end position="109"/>
    </location>
</feature>
<keyword evidence="1" id="KW-1133">Transmembrane helix</keyword>
<keyword evidence="3" id="KW-1185">Reference proteome</keyword>
<accession>A0ABR3FIG9</accession>
<protein>
    <submittedName>
        <fullName evidence="2">Uncharacterized protein</fullName>
    </submittedName>
</protein>
<comment type="caution">
    <text evidence="2">The sequence shown here is derived from an EMBL/GenBank/DDBJ whole genome shotgun (WGS) entry which is preliminary data.</text>
</comment>